<dbReference type="RefSeq" id="WP_168090157.1">
    <property type="nucleotide sequence ID" value="NZ_JAAVJC010000323.1"/>
</dbReference>
<evidence type="ECO:0000259" key="2">
    <source>
        <dbReference type="PROSITE" id="PS50883"/>
    </source>
</evidence>
<name>A0ABX1CEK8_9ACTN</name>
<reference evidence="3 4" key="1">
    <citation type="submission" date="2020-03" db="EMBL/GenBank/DDBJ databases">
        <title>Draft genome of Streptomyces sp. ventii, isolated from the Axial Seamount in the Pacific Ocean, and resequencing of the two type strains Streptomyces lonarensis strain NCL 716 and Streptomyces bohaiensis strain 11A07.</title>
        <authorList>
            <person name="Loughran R.M."/>
            <person name="Pfannmuller K.M."/>
            <person name="Wasson B.J."/>
            <person name="Deadmond M.C."/>
            <person name="Paddock B.E."/>
            <person name="Koyack M.J."/>
            <person name="Gallegos D.A."/>
            <person name="Mitchell E.A."/>
            <person name="Ushijima B."/>
            <person name="Saw J.H."/>
            <person name="Mcphail K.L."/>
            <person name="Videau P."/>
        </authorList>
    </citation>
    <scope>NUCLEOTIDE SEQUENCE [LARGE SCALE GENOMIC DNA]</scope>
    <source>
        <strain evidence="3 4">11A07</strain>
    </source>
</reference>
<keyword evidence="4" id="KW-1185">Reference proteome</keyword>
<feature type="compositionally biased region" description="Basic and acidic residues" evidence="1">
    <location>
        <begin position="345"/>
        <end position="355"/>
    </location>
</feature>
<dbReference type="PROSITE" id="PS50883">
    <property type="entry name" value="EAL"/>
    <property type="match status" value="1"/>
</dbReference>
<feature type="domain" description="EAL" evidence="2">
    <location>
        <begin position="68"/>
        <end position="320"/>
    </location>
</feature>
<organism evidence="3 4">
    <name type="scientific">Streptomyces bohaiensis</name>
    <dbReference type="NCBI Taxonomy" id="1431344"/>
    <lineage>
        <taxon>Bacteria</taxon>
        <taxon>Bacillati</taxon>
        <taxon>Actinomycetota</taxon>
        <taxon>Actinomycetes</taxon>
        <taxon>Kitasatosporales</taxon>
        <taxon>Streptomycetaceae</taxon>
        <taxon>Streptomyces</taxon>
    </lineage>
</organism>
<dbReference type="EMBL" id="JAAVJC010000323">
    <property type="protein sequence ID" value="NJQ17496.1"/>
    <property type="molecule type" value="Genomic_DNA"/>
</dbReference>
<proteinExistence type="predicted"/>
<gene>
    <name evidence="3" type="ORF">HCN52_21805</name>
</gene>
<accession>A0ABX1CEK8</accession>
<comment type="caution">
    <text evidence="3">The sequence shown here is derived from an EMBL/GenBank/DDBJ whole genome shotgun (WGS) entry which is preliminary data.</text>
</comment>
<dbReference type="SMART" id="SM00052">
    <property type="entry name" value="EAL"/>
    <property type="match status" value="1"/>
</dbReference>
<dbReference type="Proteomes" id="UP000727056">
    <property type="component" value="Unassembled WGS sequence"/>
</dbReference>
<evidence type="ECO:0000313" key="4">
    <source>
        <dbReference type="Proteomes" id="UP000727056"/>
    </source>
</evidence>
<evidence type="ECO:0000313" key="3">
    <source>
        <dbReference type="EMBL" id="NJQ17496.1"/>
    </source>
</evidence>
<dbReference type="SUPFAM" id="SSF141868">
    <property type="entry name" value="EAL domain-like"/>
    <property type="match status" value="1"/>
</dbReference>
<sequence>AAPPGQPRPGGRPRRAAPTGATEEAPPEARAAEALLRQADVALSEAKRSGRPAVEVYDRSRDRHTPGRLALLGDLRAALDTGQVRLHYQPKVRFDGSVAGLEALVRWDHPERGRVAPDEFIAVAESSGLMPRLTDYVLEAALAQVARWRTEGIAVPVAVNVSPRDVHTPGFAGAVAARLARHGVPAGALQLEITEHVLLDDPQQAADTLAGLTGHGVRMSLDDFGTGYSSLVHLRRLPVSELKIDRAFVARLAEDGEDAEIVRCTVELAHSLGLAVVAEGVEDGETWNRLRDLGCDAVQGWLLSPAMPASQTTRWLRDHHRPAAGAAAVAGHGPAAPGPARAPQRQREDPARPAP</sequence>
<feature type="compositionally biased region" description="Low complexity" evidence="1">
    <location>
        <begin position="16"/>
        <end position="29"/>
    </location>
</feature>
<feature type="compositionally biased region" description="Low complexity" evidence="1">
    <location>
        <begin position="323"/>
        <end position="343"/>
    </location>
</feature>
<protein>
    <submittedName>
        <fullName evidence="3">EAL domain-containing protein</fullName>
    </submittedName>
</protein>
<dbReference type="InterPro" id="IPR035919">
    <property type="entry name" value="EAL_sf"/>
</dbReference>
<feature type="region of interest" description="Disordered" evidence="1">
    <location>
        <begin position="1"/>
        <end position="29"/>
    </location>
</feature>
<evidence type="ECO:0000256" key="1">
    <source>
        <dbReference type="SAM" id="MobiDB-lite"/>
    </source>
</evidence>
<dbReference type="InterPro" id="IPR050706">
    <property type="entry name" value="Cyclic-di-GMP_PDE-like"/>
</dbReference>
<feature type="non-terminal residue" evidence="3">
    <location>
        <position position="1"/>
    </location>
</feature>
<dbReference type="Pfam" id="PF00563">
    <property type="entry name" value="EAL"/>
    <property type="match status" value="1"/>
</dbReference>
<dbReference type="Gene3D" id="3.20.20.450">
    <property type="entry name" value="EAL domain"/>
    <property type="match status" value="1"/>
</dbReference>
<feature type="region of interest" description="Disordered" evidence="1">
    <location>
        <begin position="323"/>
        <end position="355"/>
    </location>
</feature>
<dbReference type="CDD" id="cd01948">
    <property type="entry name" value="EAL"/>
    <property type="match status" value="1"/>
</dbReference>
<dbReference type="PANTHER" id="PTHR33121:SF70">
    <property type="entry name" value="SIGNALING PROTEIN YKOW"/>
    <property type="match status" value="1"/>
</dbReference>
<dbReference type="InterPro" id="IPR001633">
    <property type="entry name" value="EAL_dom"/>
</dbReference>
<dbReference type="PANTHER" id="PTHR33121">
    <property type="entry name" value="CYCLIC DI-GMP PHOSPHODIESTERASE PDEF"/>
    <property type="match status" value="1"/>
</dbReference>